<keyword evidence="2" id="KW-1185">Reference proteome</keyword>
<dbReference type="Pfam" id="PF16189">
    <property type="entry name" value="Creatinase_N_2"/>
    <property type="match status" value="1"/>
</dbReference>
<proteinExistence type="predicted"/>
<organism evidence="1 2">
    <name type="scientific">Vicia faba</name>
    <name type="common">Broad bean</name>
    <name type="synonym">Faba vulgaris</name>
    <dbReference type="NCBI Taxonomy" id="3906"/>
    <lineage>
        <taxon>Eukaryota</taxon>
        <taxon>Viridiplantae</taxon>
        <taxon>Streptophyta</taxon>
        <taxon>Embryophyta</taxon>
        <taxon>Tracheophyta</taxon>
        <taxon>Spermatophyta</taxon>
        <taxon>Magnoliopsida</taxon>
        <taxon>eudicotyledons</taxon>
        <taxon>Gunneridae</taxon>
        <taxon>Pentapetalae</taxon>
        <taxon>rosids</taxon>
        <taxon>fabids</taxon>
        <taxon>Fabales</taxon>
        <taxon>Fabaceae</taxon>
        <taxon>Papilionoideae</taxon>
        <taxon>50 kb inversion clade</taxon>
        <taxon>NPAAA clade</taxon>
        <taxon>Hologalegina</taxon>
        <taxon>IRL clade</taxon>
        <taxon>Fabeae</taxon>
        <taxon>Vicia</taxon>
    </lineage>
</organism>
<dbReference type="Proteomes" id="UP001157006">
    <property type="component" value="Chromosome 1S"/>
</dbReference>
<evidence type="ECO:0000313" key="1">
    <source>
        <dbReference type="EMBL" id="CAI8595139.1"/>
    </source>
</evidence>
<reference evidence="1 2" key="1">
    <citation type="submission" date="2023-01" db="EMBL/GenBank/DDBJ databases">
        <authorList>
            <person name="Kreplak J."/>
        </authorList>
    </citation>
    <scope>NUCLEOTIDE SEQUENCE [LARGE SCALE GENOMIC DNA]</scope>
</reference>
<dbReference type="InterPro" id="IPR029149">
    <property type="entry name" value="Creatin/AminoP/Spt16_N"/>
</dbReference>
<name>A0AAV0ZAB3_VICFA</name>
<dbReference type="AlphaFoldDB" id="A0AAV0ZAB3"/>
<evidence type="ECO:0000313" key="2">
    <source>
        <dbReference type="Proteomes" id="UP001157006"/>
    </source>
</evidence>
<sequence>MSLNTSCLAVRGNDVAYCPIAHAFSIVTSTDFVLIYMDKQKVSIEAKTHLEENGIKIKDVNGKHQAGEESSNLIWVDPASCCYALYSKLNPDTVLLQQSPLALPKALKGHLLALQNFNHLQLNHGLMQVGYVNHPSISSFESSDHGHNLSVLMTGTIYATRNLLIGSNREFVGFNTDSDESVISLI</sequence>
<dbReference type="EMBL" id="OX451735">
    <property type="protein sequence ID" value="CAI8595139.1"/>
    <property type="molecule type" value="Genomic_DNA"/>
</dbReference>
<protein>
    <submittedName>
        <fullName evidence="1">Uncharacterized protein</fullName>
    </submittedName>
</protein>
<gene>
    <name evidence="1" type="ORF">VFH_I176480</name>
</gene>
<dbReference type="PANTHER" id="PTHR43763:SF12">
    <property type="entry name" value="AMINOPEPTIDASE P1"/>
    <property type="match status" value="1"/>
</dbReference>
<dbReference type="InterPro" id="IPR050422">
    <property type="entry name" value="X-Pro_aminopeptidase_P"/>
</dbReference>
<accession>A0AAV0ZAB3</accession>
<dbReference type="Gene3D" id="3.40.350.10">
    <property type="entry name" value="Creatinase/prolidase N-terminal domain"/>
    <property type="match status" value="1"/>
</dbReference>
<dbReference type="PANTHER" id="PTHR43763">
    <property type="entry name" value="XAA-PRO AMINOPEPTIDASE 1"/>
    <property type="match status" value="1"/>
</dbReference>